<dbReference type="AlphaFoldDB" id="C6CLL3"/>
<proteinExistence type="predicted"/>
<evidence type="ECO:0000313" key="1">
    <source>
        <dbReference type="EMBL" id="ACT08515.1"/>
    </source>
</evidence>
<reference evidence="1 2" key="1">
    <citation type="submission" date="2009-06" db="EMBL/GenBank/DDBJ databases">
        <title>Complete sequence of Dickeya zeae Ech1591.</title>
        <authorList>
            <consortium name="US DOE Joint Genome Institute"/>
            <person name="Lucas S."/>
            <person name="Copeland A."/>
            <person name="Lapidus A."/>
            <person name="Glavina del Rio T."/>
            <person name="Tice H."/>
            <person name="Bruce D."/>
            <person name="Goodwin L."/>
            <person name="Pitluck S."/>
            <person name="Chertkov O."/>
            <person name="Brettin T."/>
            <person name="Detter J.C."/>
            <person name="Han C."/>
            <person name="Larimer F."/>
            <person name="Land M."/>
            <person name="Hauser L."/>
            <person name="Kyrpides N."/>
            <person name="Ovchinnikova G."/>
            <person name="Balakrishnan V."/>
            <person name="Glasner J."/>
            <person name="Perna N.T."/>
        </authorList>
    </citation>
    <scope>NUCLEOTIDE SEQUENCE [LARGE SCALE GENOMIC DNA]</scope>
    <source>
        <strain evidence="1 2">Ech1591</strain>
    </source>
</reference>
<sequence>MKGRHAHCLRGAGTDLLYLEIYLFNKARQKVQKEKIFLLR</sequence>
<dbReference type="Proteomes" id="UP000002735">
    <property type="component" value="Chromosome"/>
</dbReference>
<dbReference type="HOGENOM" id="CLU_3288615_0_0_6"/>
<evidence type="ECO:0000313" key="2">
    <source>
        <dbReference type="Proteomes" id="UP000002735"/>
    </source>
</evidence>
<gene>
    <name evidence="1" type="ordered locus">Dd1591_3711</name>
</gene>
<accession>C6CLL3</accession>
<dbReference type="EMBL" id="CP001655">
    <property type="protein sequence ID" value="ACT08515.1"/>
    <property type="molecule type" value="Genomic_DNA"/>
</dbReference>
<protein>
    <submittedName>
        <fullName evidence="1">Uncharacterized protein</fullName>
    </submittedName>
</protein>
<dbReference type="KEGG" id="dze:Dd1591_3711"/>
<name>C6CLL3_DICC1</name>
<organism evidence="1 2">
    <name type="scientific">Dickeya chrysanthemi (strain Ech1591)</name>
    <name type="common">Dickeya zeae (strain Ech1591)</name>
    <dbReference type="NCBI Taxonomy" id="561229"/>
    <lineage>
        <taxon>Bacteria</taxon>
        <taxon>Pseudomonadati</taxon>
        <taxon>Pseudomonadota</taxon>
        <taxon>Gammaproteobacteria</taxon>
        <taxon>Enterobacterales</taxon>
        <taxon>Pectobacteriaceae</taxon>
        <taxon>Dickeya</taxon>
    </lineage>
</organism>